<dbReference type="InterPro" id="IPR003609">
    <property type="entry name" value="Pan_app"/>
</dbReference>
<evidence type="ECO:0000313" key="5">
    <source>
        <dbReference type="Proteomes" id="UP000515163"/>
    </source>
</evidence>
<dbReference type="OrthoDB" id="5945899at2759"/>
<dbReference type="Proteomes" id="UP000515163">
    <property type="component" value="Unplaced"/>
</dbReference>
<evidence type="ECO:0000313" key="6">
    <source>
        <dbReference type="RefSeq" id="XP_031568008.1"/>
    </source>
</evidence>
<dbReference type="PANTHER" id="PTHR22803">
    <property type="entry name" value="MANNOSE, PHOSPHOLIPASE, LECTIN RECEPTOR RELATED"/>
    <property type="match status" value="1"/>
</dbReference>
<evidence type="ECO:0000256" key="1">
    <source>
        <dbReference type="ARBA" id="ARBA00023157"/>
    </source>
</evidence>
<name>A0A6P8INR4_ACTTE</name>
<feature type="chain" id="PRO_5028057508" evidence="2">
    <location>
        <begin position="19"/>
        <end position="456"/>
    </location>
</feature>
<evidence type="ECO:0000259" key="4">
    <source>
        <dbReference type="PROSITE" id="PS50948"/>
    </source>
</evidence>
<proteinExistence type="predicted"/>
<dbReference type="Pfam" id="PF13385">
    <property type="entry name" value="Laminin_G_3"/>
    <property type="match status" value="1"/>
</dbReference>
<dbReference type="InterPro" id="IPR018378">
    <property type="entry name" value="C-type_lectin_CS"/>
</dbReference>
<feature type="signal peptide" evidence="2">
    <location>
        <begin position="1"/>
        <end position="18"/>
    </location>
</feature>
<dbReference type="InterPro" id="IPR016186">
    <property type="entry name" value="C-type_lectin-like/link_sf"/>
</dbReference>
<feature type="domain" description="C-type lectin" evidence="3">
    <location>
        <begin position="386"/>
        <end position="452"/>
    </location>
</feature>
<dbReference type="SUPFAM" id="SSF49899">
    <property type="entry name" value="Concanavalin A-like lectins/glucanases"/>
    <property type="match status" value="1"/>
</dbReference>
<dbReference type="RefSeq" id="XP_031568008.1">
    <property type="nucleotide sequence ID" value="XM_031712148.1"/>
</dbReference>
<organism evidence="5 6">
    <name type="scientific">Actinia tenebrosa</name>
    <name type="common">Australian red waratah sea anemone</name>
    <dbReference type="NCBI Taxonomy" id="6105"/>
    <lineage>
        <taxon>Eukaryota</taxon>
        <taxon>Metazoa</taxon>
        <taxon>Cnidaria</taxon>
        <taxon>Anthozoa</taxon>
        <taxon>Hexacorallia</taxon>
        <taxon>Actiniaria</taxon>
        <taxon>Actiniidae</taxon>
        <taxon>Actinia</taxon>
    </lineage>
</organism>
<dbReference type="KEGG" id="aten:116302779"/>
<dbReference type="Gene3D" id="2.60.120.200">
    <property type="match status" value="1"/>
</dbReference>
<dbReference type="SUPFAM" id="SSF56436">
    <property type="entry name" value="C-type lectin-like"/>
    <property type="match status" value="2"/>
</dbReference>
<dbReference type="PROSITE" id="PS50041">
    <property type="entry name" value="C_TYPE_LECTIN_2"/>
    <property type="match status" value="1"/>
</dbReference>
<keyword evidence="5" id="KW-1185">Reference proteome</keyword>
<keyword evidence="1" id="KW-1015">Disulfide bond</keyword>
<dbReference type="CDD" id="cd00037">
    <property type="entry name" value="CLECT"/>
    <property type="match status" value="2"/>
</dbReference>
<dbReference type="GeneID" id="116302779"/>
<dbReference type="InterPro" id="IPR013320">
    <property type="entry name" value="ConA-like_dom_sf"/>
</dbReference>
<gene>
    <name evidence="6" type="primary">LOC116302779</name>
</gene>
<dbReference type="SMART" id="SM00034">
    <property type="entry name" value="CLECT"/>
    <property type="match status" value="1"/>
</dbReference>
<reference evidence="6" key="1">
    <citation type="submission" date="2025-08" db="UniProtKB">
        <authorList>
            <consortium name="RefSeq"/>
        </authorList>
    </citation>
    <scope>IDENTIFICATION</scope>
    <source>
        <tissue evidence="6">Tentacle</tissue>
    </source>
</reference>
<dbReference type="AlphaFoldDB" id="A0A6P8INR4"/>
<evidence type="ECO:0000259" key="3">
    <source>
        <dbReference type="PROSITE" id="PS50041"/>
    </source>
</evidence>
<dbReference type="InParanoid" id="A0A6P8INR4"/>
<dbReference type="PROSITE" id="PS00615">
    <property type="entry name" value="C_TYPE_LECTIN_1"/>
    <property type="match status" value="1"/>
</dbReference>
<sequence length="456" mass="52736">MRFLSVGVLVIHFYIFHACEKYSFVKEQDVEFKDHVITTMTTPYVEMCWDKCVWIMNCFSINVRMNNFGMVECELNNSSKKASPGSLVPTQGSQYHQMKEINDCDNVECKIKEKLPDEWYRLGNSVIKMFHENKTWMDAQTHCQTMGGDLLSIGTAYENNFVKDVLIKKEKGDDLPGIVRYWPLDGSDDDVKLVGTPATPRYEALDGENALYFPGFRTYAEVPAVVFNPEGFTFMLWVKPANQSAHALCIYSDWYSPHTFILALYRNYKSIFFWLRGEDGNQVSTYYLNIAMDGWNHIAVTWNKTESLVKVALNGTVKQTTTSTLKADIRRTAHNIYHLGIKSDELPTIKNDYTFHGHMKHLMVFNKTLNVEEIQKAMYYREDGPWIGLSVQNNTNTFKWSDGTNTQFMDQMEQLPSYQPNPSLSGRKCALFGRNGKWFDKFCSEKRSYICKKPFV</sequence>
<dbReference type="InterPro" id="IPR001304">
    <property type="entry name" value="C-type_lectin-like"/>
</dbReference>
<feature type="domain" description="Apple" evidence="4">
    <location>
        <begin position="19"/>
        <end position="100"/>
    </location>
</feature>
<dbReference type="InterPro" id="IPR050111">
    <property type="entry name" value="C-type_lectin/snaclec_domain"/>
</dbReference>
<keyword evidence="2" id="KW-0732">Signal</keyword>
<evidence type="ECO:0000256" key="2">
    <source>
        <dbReference type="SAM" id="SignalP"/>
    </source>
</evidence>
<protein>
    <submittedName>
        <fullName evidence="6">Uncharacterized protein LOC116302779</fullName>
    </submittedName>
</protein>
<dbReference type="Gene3D" id="3.10.100.10">
    <property type="entry name" value="Mannose-Binding Protein A, subunit A"/>
    <property type="match status" value="1"/>
</dbReference>
<dbReference type="PROSITE" id="PS50948">
    <property type="entry name" value="PAN"/>
    <property type="match status" value="1"/>
</dbReference>
<dbReference type="InterPro" id="IPR016187">
    <property type="entry name" value="CTDL_fold"/>
</dbReference>
<accession>A0A6P8INR4</accession>